<evidence type="ECO:0000259" key="2">
    <source>
        <dbReference type="PROSITE" id="PS51168"/>
    </source>
</evidence>
<dbReference type="SUPFAM" id="SSF48600">
    <property type="entry name" value="Chorismate mutase II"/>
    <property type="match status" value="1"/>
</dbReference>
<protein>
    <recommendedName>
        <fullName evidence="2">Chorismate mutase domain-containing protein</fullName>
    </recommendedName>
</protein>
<evidence type="ECO:0000313" key="3">
    <source>
        <dbReference type="EMBL" id="GAA4961374.1"/>
    </source>
</evidence>
<reference evidence="4" key="1">
    <citation type="journal article" date="2019" name="Int. J. Syst. Evol. Microbiol.">
        <title>The Global Catalogue of Microorganisms (GCM) 10K type strain sequencing project: providing services to taxonomists for standard genome sequencing and annotation.</title>
        <authorList>
            <consortium name="The Broad Institute Genomics Platform"/>
            <consortium name="The Broad Institute Genome Sequencing Center for Infectious Disease"/>
            <person name="Wu L."/>
            <person name="Ma J."/>
        </authorList>
    </citation>
    <scope>NUCLEOTIDE SEQUENCE [LARGE SCALE GENOMIC DNA]</scope>
    <source>
        <strain evidence="4">JCM 17986</strain>
    </source>
</reference>
<gene>
    <name evidence="3" type="ORF">GCM10023205_26020</name>
</gene>
<keyword evidence="4" id="KW-1185">Reference proteome</keyword>
<sequence>MPEAEPRSEAAPRSLAEVRDRIDGIDAELVALLTRRQSLVQAAAAFKTDEQAVRAPDRVEKVIAAVRERAEAAGLAPEVAEAVWRAMIGAFIALELTEHQRLGSAVPGNSA</sequence>
<evidence type="ECO:0000256" key="1">
    <source>
        <dbReference type="ARBA" id="ARBA00023235"/>
    </source>
</evidence>
<comment type="caution">
    <text evidence="3">The sequence shown here is derived from an EMBL/GenBank/DDBJ whole genome shotgun (WGS) entry which is preliminary data.</text>
</comment>
<dbReference type="Pfam" id="PF01817">
    <property type="entry name" value="CM_2"/>
    <property type="match status" value="1"/>
</dbReference>
<dbReference type="Gene3D" id="1.20.59.10">
    <property type="entry name" value="Chorismate mutase"/>
    <property type="match status" value="1"/>
</dbReference>
<dbReference type="PANTHER" id="PTHR38041:SF1">
    <property type="entry name" value="CHORISMATE MUTASE"/>
    <property type="match status" value="1"/>
</dbReference>
<accession>A0ABP9H3Y7</accession>
<evidence type="ECO:0000313" key="4">
    <source>
        <dbReference type="Proteomes" id="UP001500466"/>
    </source>
</evidence>
<feature type="domain" description="Chorismate mutase" evidence="2">
    <location>
        <begin position="9"/>
        <end position="99"/>
    </location>
</feature>
<dbReference type="PROSITE" id="PS51168">
    <property type="entry name" value="CHORISMATE_MUT_2"/>
    <property type="match status" value="1"/>
</dbReference>
<name>A0ABP9H3Y7_9ACTN</name>
<proteinExistence type="predicted"/>
<dbReference type="InterPro" id="IPR002701">
    <property type="entry name" value="CM_II_prokaryot"/>
</dbReference>
<dbReference type="EMBL" id="BAABHS010000008">
    <property type="protein sequence ID" value="GAA4961374.1"/>
    <property type="molecule type" value="Genomic_DNA"/>
</dbReference>
<dbReference type="SMART" id="SM00830">
    <property type="entry name" value="CM_2"/>
    <property type="match status" value="1"/>
</dbReference>
<organism evidence="3 4">
    <name type="scientific">Yinghuangia aomiensis</name>
    <dbReference type="NCBI Taxonomy" id="676205"/>
    <lineage>
        <taxon>Bacteria</taxon>
        <taxon>Bacillati</taxon>
        <taxon>Actinomycetota</taxon>
        <taxon>Actinomycetes</taxon>
        <taxon>Kitasatosporales</taxon>
        <taxon>Streptomycetaceae</taxon>
        <taxon>Yinghuangia</taxon>
    </lineage>
</organism>
<keyword evidence="1" id="KW-0413">Isomerase</keyword>
<dbReference type="PANTHER" id="PTHR38041">
    <property type="entry name" value="CHORISMATE MUTASE"/>
    <property type="match status" value="1"/>
</dbReference>
<dbReference type="InterPro" id="IPR036979">
    <property type="entry name" value="CM_dom_sf"/>
</dbReference>
<dbReference type="Proteomes" id="UP001500466">
    <property type="component" value="Unassembled WGS sequence"/>
</dbReference>
<dbReference type="InterPro" id="IPR036263">
    <property type="entry name" value="Chorismate_II_sf"/>
</dbReference>
<dbReference type="RefSeq" id="WP_345675571.1">
    <property type="nucleotide sequence ID" value="NZ_BAABHS010000008.1"/>
</dbReference>
<dbReference type="InterPro" id="IPR051331">
    <property type="entry name" value="Chorismate_mutase-related"/>
</dbReference>